<dbReference type="InterPro" id="IPR054384">
    <property type="entry name" value="SecDF_P1_head"/>
</dbReference>
<dbReference type="GO" id="GO:0043952">
    <property type="term" value="P:protein transport by the Sec complex"/>
    <property type="evidence" value="ECO:0007669"/>
    <property type="project" value="UniProtKB-UniRule"/>
</dbReference>
<dbReference type="Gene3D" id="1.20.1640.10">
    <property type="entry name" value="Multidrug efflux transporter AcrB transmembrane domain"/>
    <property type="match status" value="1"/>
</dbReference>
<dbReference type="Proteomes" id="UP000178991">
    <property type="component" value="Unassembled WGS sequence"/>
</dbReference>
<evidence type="ECO:0000256" key="5">
    <source>
        <dbReference type="ARBA" id="ARBA00022927"/>
    </source>
</evidence>
<feature type="domain" description="Protein export membrane protein SecD/SecF C-terminal" evidence="10">
    <location>
        <begin position="294"/>
        <end position="460"/>
    </location>
</feature>
<comment type="caution">
    <text evidence="9">Lacks conserved residue(s) required for the propagation of feature annotation.</text>
</comment>
<evidence type="ECO:0000256" key="9">
    <source>
        <dbReference type="HAMAP-Rule" id="MF_01463"/>
    </source>
</evidence>
<dbReference type="EMBL" id="MHOL01000003">
    <property type="protein sequence ID" value="OGZ63334.1"/>
    <property type="molecule type" value="Genomic_DNA"/>
</dbReference>
<dbReference type="InterPro" id="IPR022813">
    <property type="entry name" value="SecD/SecF_arch_bac"/>
</dbReference>
<feature type="transmembrane region" description="Helical" evidence="9">
    <location>
        <begin position="335"/>
        <end position="355"/>
    </location>
</feature>
<evidence type="ECO:0000259" key="12">
    <source>
        <dbReference type="Pfam" id="PF22599"/>
    </source>
</evidence>
<feature type="transmembrane region" description="Helical" evidence="9">
    <location>
        <begin position="441"/>
        <end position="462"/>
    </location>
</feature>
<feature type="transmembrane region" description="Helical" evidence="9">
    <location>
        <begin position="312"/>
        <end position="330"/>
    </location>
</feature>
<evidence type="ECO:0000256" key="2">
    <source>
        <dbReference type="ARBA" id="ARBA00022448"/>
    </source>
</evidence>
<dbReference type="Pfam" id="PF02355">
    <property type="entry name" value="SecD_SecF_C"/>
    <property type="match status" value="1"/>
</dbReference>
<dbReference type="InterPro" id="IPR001036">
    <property type="entry name" value="Acrflvin-R"/>
</dbReference>
<evidence type="ECO:0000256" key="4">
    <source>
        <dbReference type="ARBA" id="ARBA00022692"/>
    </source>
</evidence>
<keyword evidence="7 9" id="KW-0811">Translocation</keyword>
<evidence type="ECO:0000256" key="7">
    <source>
        <dbReference type="ARBA" id="ARBA00023010"/>
    </source>
</evidence>
<evidence type="ECO:0000256" key="3">
    <source>
        <dbReference type="ARBA" id="ARBA00022475"/>
    </source>
</evidence>
<feature type="domain" description="Protein translocase subunit SecDF P1" evidence="11">
    <location>
        <begin position="79"/>
        <end position="135"/>
    </location>
</feature>
<name>A0A1G2HLD4_9BACT</name>
<organism evidence="13 14">
    <name type="scientific">Candidatus Staskawiczbacteria bacterium RIFCSPHIGHO2_01_FULL_34_27</name>
    <dbReference type="NCBI Taxonomy" id="1802199"/>
    <lineage>
        <taxon>Bacteria</taxon>
        <taxon>Candidatus Staskawicziibacteriota</taxon>
    </lineage>
</organism>
<feature type="transmembrane region" description="Helical" evidence="9">
    <location>
        <begin position="415"/>
        <end position="435"/>
    </location>
</feature>
<dbReference type="PANTHER" id="PTHR30081:SF1">
    <property type="entry name" value="PROTEIN TRANSLOCASE SUBUNIT SECD"/>
    <property type="match status" value="1"/>
</dbReference>
<dbReference type="Gene3D" id="3.30.70.3400">
    <property type="match status" value="1"/>
</dbReference>
<dbReference type="InterPro" id="IPR018247">
    <property type="entry name" value="EF_Hand_1_Ca_BS"/>
</dbReference>
<dbReference type="Gene3D" id="3.30.1360.200">
    <property type="match status" value="1"/>
</dbReference>
<evidence type="ECO:0000259" key="11">
    <source>
        <dbReference type="Pfam" id="PF21760"/>
    </source>
</evidence>
<sequence>MQQKYLIFIGVLVLAVLAGNFVYPNYFDKGVDFLNSKISWKLPHFWQKPYVLGLDLQGGVNLIYQADLNNVTDRSLAMQGLRDVIERRVNLFGVSEPVVQIQGQDRLVVELPGVKDVGEAIRMIGQTPYLEFNEERPEIETKPILDKIKEVQTAQEKGQDIQKIKDWELAFQNPYIKPTELTGKYLSKATVNFDQTTYKPQIELSFNGEGAKLFEEITSRNIKKPIAILLDGASIIDTSGDGKIDNNDLYAPIVQDKITGGKAIITGNMSVQTANDITRRLNSGALPVKIGNPISQETVGPTLGAVSLKKSLWAGVYGLLAVVLFMIIFYRLPGFLASIALVIYVAITLSIFKLIPVTLTLAGIGGFILSIGMAVDANILIFARMKEEIKKGKSLSVAIKEGFLRAWPSIRDSNFNSLIVCAILFIFTTSFIKGFALTLSLGILVSLFSAIFITRILLMVFVGKRLEKAKWLL</sequence>
<dbReference type="HAMAP" id="MF_01463_B">
    <property type="entry name" value="SecD_B"/>
    <property type="match status" value="1"/>
</dbReference>
<dbReference type="Pfam" id="PF22599">
    <property type="entry name" value="SecDF_P1_head"/>
    <property type="match status" value="1"/>
</dbReference>
<dbReference type="GO" id="GO:0005886">
    <property type="term" value="C:plasma membrane"/>
    <property type="evidence" value="ECO:0007669"/>
    <property type="project" value="UniProtKB-SubCell"/>
</dbReference>
<evidence type="ECO:0000256" key="6">
    <source>
        <dbReference type="ARBA" id="ARBA00022989"/>
    </source>
</evidence>
<keyword evidence="2 9" id="KW-0813">Transport</keyword>
<dbReference type="GO" id="GO:0065002">
    <property type="term" value="P:intracellular protein transmembrane transport"/>
    <property type="evidence" value="ECO:0007669"/>
    <property type="project" value="UniProtKB-UniRule"/>
</dbReference>
<dbReference type="SUPFAM" id="SSF82866">
    <property type="entry name" value="Multidrug efflux transporter AcrB transmembrane domain"/>
    <property type="match status" value="1"/>
</dbReference>
<proteinExistence type="inferred from homology"/>
<dbReference type="Pfam" id="PF21760">
    <property type="entry name" value="SecD_1st"/>
    <property type="match status" value="1"/>
</dbReference>
<keyword evidence="8 9" id="KW-0472">Membrane</keyword>
<comment type="subcellular location">
    <subcellularLocation>
        <location evidence="1 9">Cell membrane</location>
        <topology evidence="1 9">Multi-pass membrane protein</topology>
    </subcellularLocation>
</comment>
<dbReference type="GO" id="GO:0006605">
    <property type="term" value="P:protein targeting"/>
    <property type="evidence" value="ECO:0007669"/>
    <property type="project" value="UniProtKB-UniRule"/>
</dbReference>
<reference evidence="13 14" key="1">
    <citation type="journal article" date="2016" name="Nat. Commun.">
        <title>Thousands of microbial genomes shed light on interconnected biogeochemical processes in an aquifer system.</title>
        <authorList>
            <person name="Anantharaman K."/>
            <person name="Brown C.T."/>
            <person name="Hug L.A."/>
            <person name="Sharon I."/>
            <person name="Castelle C.J."/>
            <person name="Probst A.J."/>
            <person name="Thomas B.C."/>
            <person name="Singh A."/>
            <person name="Wilkins M.J."/>
            <person name="Karaoz U."/>
            <person name="Brodie E.L."/>
            <person name="Williams K.H."/>
            <person name="Hubbard S.S."/>
            <person name="Banfield J.F."/>
        </authorList>
    </citation>
    <scope>NUCLEOTIDE SEQUENCE [LARGE SCALE GENOMIC DNA]</scope>
</reference>
<dbReference type="InterPro" id="IPR048631">
    <property type="entry name" value="SecD_1st"/>
</dbReference>
<dbReference type="PANTHER" id="PTHR30081">
    <property type="entry name" value="PROTEIN-EXPORT MEMBRANE PROTEIN SEC"/>
    <property type="match status" value="1"/>
</dbReference>
<evidence type="ECO:0000259" key="10">
    <source>
        <dbReference type="Pfam" id="PF02355"/>
    </source>
</evidence>
<evidence type="ECO:0000313" key="13">
    <source>
        <dbReference type="EMBL" id="OGZ63334.1"/>
    </source>
</evidence>
<dbReference type="InterPro" id="IPR055344">
    <property type="entry name" value="SecD_SecF_C_bact"/>
</dbReference>
<evidence type="ECO:0000313" key="14">
    <source>
        <dbReference type="Proteomes" id="UP000178991"/>
    </source>
</evidence>
<comment type="caution">
    <text evidence="13">The sequence shown here is derived from an EMBL/GenBank/DDBJ whole genome shotgun (WGS) entry which is preliminary data.</text>
</comment>
<comment type="similarity">
    <text evidence="9">Belongs to the SecD/SecF family. SecD subfamily.</text>
</comment>
<dbReference type="PRINTS" id="PR00702">
    <property type="entry name" value="ACRIFLAVINRP"/>
</dbReference>
<comment type="subunit">
    <text evidence="9">Forms a complex with SecF. Part of the essential Sec protein translocation apparatus which comprises SecA, SecYEG and auxiliary proteins SecDF. Other proteins may also be involved.</text>
</comment>
<evidence type="ECO:0000256" key="1">
    <source>
        <dbReference type="ARBA" id="ARBA00004651"/>
    </source>
</evidence>
<gene>
    <name evidence="9" type="primary">secD</name>
    <name evidence="13" type="ORF">A2639_00180</name>
</gene>
<dbReference type="NCBIfam" id="TIGR01129">
    <property type="entry name" value="secD"/>
    <property type="match status" value="1"/>
</dbReference>
<dbReference type="NCBIfam" id="TIGR00916">
    <property type="entry name" value="2A0604s01"/>
    <property type="match status" value="1"/>
</dbReference>
<evidence type="ECO:0000256" key="8">
    <source>
        <dbReference type="ARBA" id="ARBA00023136"/>
    </source>
</evidence>
<dbReference type="AlphaFoldDB" id="A0A1G2HLD4"/>
<dbReference type="InterPro" id="IPR048634">
    <property type="entry name" value="SecD_SecF_C"/>
</dbReference>
<keyword evidence="5 9" id="KW-0653">Protein transport</keyword>
<keyword evidence="4 9" id="KW-0812">Transmembrane</keyword>
<dbReference type="PROSITE" id="PS00018">
    <property type="entry name" value="EF_HAND_1"/>
    <property type="match status" value="1"/>
</dbReference>
<comment type="function">
    <text evidence="9">Part of the Sec protein translocase complex. Interacts with the SecYEG preprotein conducting channel. SecDF uses the proton motive force (PMF) to complete protein translocation after the ATP-dependent function of SecA.</text>
</comment>
<dbReference type="GO" id="GO:0015450">
    <property type="term" value="F:protein-transporting ATPase activity"/>
    <property type="evidence" value="ECO:0007669"/>
    <property type="project" value="InterPro"/>
</dbReference>
<accession>A0A1G2HLD4</accession>
<feature type="transmembrane region" description="Helical" evidence="9">
    <location>
        <begin position="361"/>
        <end position="383"/>
    </location>
</feature>
<keyword evidence="3 9" id="KW-1003">Cell membrane</keyword>
<keyword evidence="6 9" id="KW-1133">Transmembrane helix</keyword>
<protein>
    <recommendedName>
        <fullName evidence="9">Protein translocase subunit SecD</fullName>
    </recommendedName>
</protein>
<dbReference type="InterPro" id="IPR005791">
    <property type="entry name" value="SecD"/>
</dbReference>
<feature type="domain" description="SecDF P1 head subdomain" evidence="12">
    <location>
        <begin position="179"/>
        <end position="288"/>
    </location>
</feature>